<proteinExistence type="predicted"/>
<evidence type="ECO:0008006" key="4">
    <source>
        <dbReference type="Google" id="ProtNLM"/>
    </source>
</evidence>
<evidence type="ECO:0000256" key="1">
    <source>
        <dbReference type="SAM" id="MobiDB-lite"/>
    </source>
</evidence>
<feature type="compositionally biased region" description="Low complexity" evidence="1">
    <location>
        <begin position="41"/>
        <end position="55"/>
    </location>
</feature>
<dbReference type="EMBL" id="AMYB01000011">
    <property type="protein sequence ID" value="OAC98275.1"/>
    <property type="molecule type" value="Genomic_DNA"/>
</dbReference>
<accession>A0A168H1W5</accession>
<comment type="caution">
    <text evidence="2">The sequence shown here is derived from an EMBL/GenBank/DDBJ whole genome shotgun (WGS) entry which is preliminary data.</text>
</comment>
<evidence type="ECO:0000313" key="2">
    <source>
        <dbReference type="EMBL" id="OAC98275.1"/>
    </source>
</evidence>
<keyword evidence="3" id="KW-1185">Reference proteome</keyword>
<reference evidence="2 3" key="1">
    <citation type="submission" date="2015-06" db="EMBL/GenBank/DDBJ databases">
        <title>Expansion of signal transduction pathways in fungi by whole-genome duplication.</title>
        <authorList>
            <consortium name="DOE Joint Genome Institute"/>
            <person name="Corrochano L.M."/>
            <person name="Kuo A."/>
            <person name="Marcet-Houben M."/>
            <person name="Polaino S."/>
            <person name="Salamov A."/>
            <person name="Villalobos J.M."/>
            <person name="Alvarez M.I."/>
            <person name="Avalos J."/>
            <person name="Benito E.P."/>
            <person name="Benoit I."/>
            <person name="Burger G."/>
            <person name="Camino L.P."/>
            <person name="Canovas D."/>
            <person name="Cerda-Olmedo E."/>
            <person name="Cheng J.-F."/>
            <person name="Dominguez A."/>
            <person name="Elias M."/>
            <person name="Eslava A.P."/>
            <person name="Glaser F."/>
            <person name="Grimwood J."/>
            <person name="Gutierrez G."/>
            <person name="Heitman J."/>
            <person name="Henrissat B."/>
            <person name="Iturriaga E.A."/>
            <person name="Lang B.F."/>
            <person name="Lavin J.L."/>
            <person name="Lee S."/>
            <person name="Li W."/>
            <person name="Lindquist E."/>
            <person name="Lopez-Garcia S."/>
            <person name="Luque E.M."/>
            <person name="Marcos A.T."/>
            <person name="Martin J."/>
            <person name="Mccluskey K."/>
            <person name="Medina H.R."/>
            <person name="Miralles-Duran A."/>
            <person name="Miyazaki A."/>
            <person name="Munoz-Torres E."/>
            <person name="Oguiza J.A."/>
            <person name="Ohm R."/>
            <person name="Olmedo M."/>
            <person name="Orejas M."/>
            <person name="Ortiz-Castellanos L."/>
            <person name="Pisabarro A.G."/>
            <person name="Rodriguez-Romero J."/>
            <person name="Ruiz-Herrera J."/>
            <person name="Ruiz-Vazquez R."/>
            <person name="Sanz C."/>
            <person name="Schackwitz W."/>
            <person name="Schmutz J."/>
            <person name="Shahriari M."/>
            <person name="Shelest E."/>
            <person name="Silva-Franco F."/>
            <person name="Soanes D."/>
            <person name="Syed K."/>
            <person name="Tagua V.G."/>
            <person name="Talbot N.J."/>
            <person name="Thon M."/>
            <person name="De Vries R.P."/>
            <person name="Wiebenga A."/>
            <person name="Yadav J.S."/>
            <person name="Braun E.L."/>
            <person name="Baker S."/>
            <person name="Garre V."/>
            <person name="Horwitz B."/>
            <person name="Torres-Martinez S."/>
            <person name="Idnurm A."/>
            <person name="Herrera-Estrella A."/>
            <person name="Gabaldon T."/>
            <person name="Grigoriev I.V."/>
        </authorList>
    </citation>
    <scope>NUCLEOTIDE SEQUENCE [LARGE SCALE GENOMIC DNA]</scope>
    <source>
        <strain evidence="2 3">CBS 277.49</strain>
    </source>
</reference>
<feature type="compositionally biased region" description="Polar residues" evidence="1">
    <location>
        <begin position="18"/>
        <end position="27"/>
    </location>
</feature>
<dbReference type="Proteomes" id="UP000077051">
    <property type="component" value="Unassembled WGS sequence"/>
</dbReference>
<sequence>MTNESKSLGTTTTINTSSLACSMQQQQAPPPPYSLNDYLESPASPLSSASSSCSPSPHPLMTSQLMEQSIQQTSNVVSSLQLKMITSSADHWQSTPYECSCVLEDRFLLLGYHEGVQLLDLQRMTDKPKTIIWIKARKMVVVESCRIVLILAGRYKQVRCYSYDALLRLIYAVLHLDWDQRRDTSYDVPTCQQWEHVATQTGKVPEDDTSTVDTAALDTSNHAILSLKERIAKIRDERATAAATTSAHTEEEENHLILSPGLTKPYYVFKKTVLQDVYYKLPDSRDALGIQTYQTSTYVFAAIRHRDKIVLWQRKRDHPLRPFYRLKVFWIPMEARAISFADDRSTLRHIIAVFANEATAIELRDSKVQTVPIDPTLERIYQTTWLREQYEHQLNSQKSPASSPIPTSTSMPTSLFLRYQQSDHSNNDTTATSPPASSFPTLPASLSAPPIQWTSLVQLPFYPDSLPATTLTTEYSIPPSYSTVVTSLPSHGPPDPVAVPSAGAPQLFFATLGKQSYIIDLGGSLFSTQVYRWSEVPTHIEFVQLNVNVNDWCVVGFGAETVEIIHIKTAQTVQRVMHGVPVKFLGRWDVSLPREGGKKNKLAFKSIFWSCAANDRTHVYMLKGE</sequence>
<dbReference type="AlphaFoldDB" id="A0A168H1W5"/>
<dbReference type="VEuPathDB" id="FungiDB:MUCCIDRAFT_115805"/>
<evidence type="ECO:0000313" key="3">
    <source>
        <dbReference type="Proteomes" id="UP000077051"/>
    </source>
</evidence>
<feature type="region of interest" description="Disordered" evidence="1">
    <location>
        <begin position="18"/>
        <end position="58"/>
    </location>
</feature>
<dbReference type="PROSITE" id="PS51257">
    <property type="entry name" value="PROKAR_LIPOPROTEIN"/>
    <property type="match status" value="1"/>
</dbReference>
<protein>
    <recommendedName>
        <fullName evidence="4">CNH domain-containing protein</fullName>
    </recommendedName>
</protein>
<organism evidence="2 3">
    <name type="scientific">Mucor lusitanicus CBS 277.49</name>
    <dbReference type="NCBI Taxonomy" id="747725"/>
    <lineage>
        <taxon>Eukaryota</taxon>
        <taxon>Fungi</taxon>
        <taxon>Fungi incertae sedis</taxon>
        <taxon>Mucoromycota</taxon>
        <taxon>Mucoromycotina</taxon>
        <taxon>Mucoromycetes</taxon>
        <taxon>Mucorales</taxon>
        <taxon>Mucorineae</taxon>
        <taxon>Mucoraceae</taxon>
        <taxon>Mucor</taxon>
    </lineage>
</organism>
<gene>
    <name evidence="2" type="ORF">MUCCIDRAFT_115805</name>
</gene>
<name>A0A168H1W5_MUCCL</name>
<dbReference type="OrthoDB" id="6415790at2759"/>